<protein>
    <recommendedName>
        <fullName evidence="5">O-fucosyltransferase family protein</fullName>
    </recommendedName>
</protein>
<dbReference type="EMBL" id="JH795876">
    <property type="protein sequence ID" value="EJT97568.1"/>
    <property type="molecule type" value="Genomic_DNA"/>
</dbReference>
<sequence>MKRHHPRPSLTLERGLTLLSHLRPPSRGPPSATSSLNSAPPSPAIPRSPSPFPAWDMSPKRGGGSPRWSPTWGKGAGGSPLLPLGGHTPPRRGRIRWPILLILILALLILLYLFIYFYFYPTPQPLLLQQPHPSLSLPDFPPTPWPPSRPPTERYLTYLPHSGLHNQLIELQNALLLASLLGRTLLLPMVRVGRAQAWRKPGVLERELGCGFMSFSPESELEGEEGCQQETDHAYLPLPSLFHLPPSIPSLPLPPPCPSLPISAHSTSPPPTPTPSLPPPVPHKVLRVLGPGPPARSVPCALGSLFGSSRIKLSSAGAKRLRGEIKSQTTFSHPVLLRTADSIVRALGGRDSYIAAHLRLGDGAFEREARERARELWWAVVRSLGVGEGLAREVERWAHAEHAGGNSSFPFSPLPLDSDSDLGPPPKEHPDLTAARHPHPPLPSFPLPPPPPPPPLSCPRPLHTHPELQPLNVPLFLATTDPGREVEVLGRTFPCLFGLWSGGMGGLEGGLLDDVRGLTVDLPEPEAEAGRTDPTSPQVQTQTLTRTRTLQVGPFLTGIIDALVLSQAHWVRGTRGSTFSGWVEDVGWRVVRGWEVVLRG</sequence>
<dbReference type="AlphaFoldDB" id="M5FQ81"/>
<feature type="region of interest" description="Disordered" evidence="1">
    <location>
        <begin position="408"/>
        <end position="465"/>
    </location>
</feature>
<dbReference type="HOGENOM" id="CLU_454935_0_0_1"/>
<accession>M5FQ81</accession>
<dbReference type="PANTHER" id="PTHR36050">
    <property type="entry name" value="O-FUCOSYLTRANSFERASE 30"/>
    <property type="match status" value="1"/>
</dbReference>
<keyword evidence="2" id="KW-0812">Transmembrane</keyword>
<dbReference type="OrthoDB" id="1882547at2759"/>
<proteinExistence type="predicted"/>
<dbReference type="Proteomes" id="UP000030653">
    <property type="component" value="Unassembled WGS sequence"/>
</dbReference>
<name>M5FQ81_DACPD</name>
<evidence type="ECO:0000256" key="2">
    <source>
        <dbReference type="SAM" id="Phobius"/>
    </source>
</evidence>
<feature type="compositionally biased region" description="Low complexity" evidence="1">
    <location>
        <begin position="408"/>
        <end position="417"/>
    </location>
</feature>
<dbReference type="STRING" id="1858805.M5FQ81"/>
<keyword evidence="2" id="KW-1133">Transmembrane helix</keyword>
<feature type="compositionally biased region" description="Pro residues" evidence="1">
    <location>
        <begin position="40"/>
        <end position="52"/>
    </location>
</feature>
<evidence type="ECO:0000313" key="3">
    <source>
        <dbReference type="EMBL" id="EJT97568.1"/>
    </source>
</evidence>
<gene>
    <name evidence="3" type="ORF">DACRYDRAFT_119244</name>
</gene>
<feature type="compositionally biased region" description="Pro residues" evidence="1">
    <location>
        <begin position="440"/>
        <end position="458"/>
    </location>
</feature>
<organism evidence="3 4">
    <name type="scientific">Dacryopinax primogenitus (strain DJM 731)</name>
    <name type="common">Brown rot fungus</name>
    <dbReference type="NCBI Taxonomy" id="1858805"/>
    <lineage>
        <taxon>Eukaryota</taxon>
        <taxon>Fungi</taxon>
        <taxon>Dikarya</taxon>
        <taxon>Basidiomycota</taxon>
        <taxon>Agaricomycotina</taxon>
        <taxon>Dacrymycetes</taxon>
        <taxon>Dacrymycetales</taxon>
        <taxon>Dacrymycetaceae</taxon>
        <taxon>Dacryopinax</taxon>
    </lineage>
</organism>
<evidence type="ECO:0000313" key="4">
    <source>
        <dbReference type="Proteomes" id="UP000030653"/>
    </source>
</evidence>
<evidence type="ECO:0008006" key="5">
    <source>
        <dbReference type="Google" id="ProtNLM"/>
    </source>
</evidence>
<keyword evidence="2" id="KW-0472">Membrane</keyword>
<dbReference type="PANTHER" id="PTHR36050:SF1">
    <property type="entry name" value="O-FUCOSYLTRANSFERASE 30"/>
    <property type="match status" value="1"/>
</dbReference>
<dbReference type="RefSeq" id="XP_040624466.1">
    <property type="nucleotide sequence ID" value="XM_040770752.1"/>
</dbReference>
<dbReference type="OMA" id="HPVYTHQ"/>
<evidence type="ECO:0000256" key="1">
    <source>
        <dbReference type="SAM" id="MobiDB-lite"/>
    </source>
</evidence>
<reference evidence="3 4" key="1">
    <citation type="journal article" date="2012" name="Science">
        <title>The Paleozoic origin of enzymatic lignin decomposition reconstructed from 31 fungal genomes.</title>
        <authorList>
            <person name="Floudas D."/>
            <person name="Binder M."/>
            <person name="Riley R."/>
            <person name="Barry K."/>
            <person name="Blanchette R.A."/>
            <person name="Henrissat B."/>
            <person name="Martinez A.T."/>
            <person name="Otillar R."/>
            <person name="Spatafora J.W."/>
            <person name="Yadav J.S."/>
            <person name="Aerts A."/>
            <person name="Benoit I."/>
            <person name="Boyd A."/>
            <person name="Carlson A."/>
            <person name="Copeland A."/>
            <person name="Coutinho P.M."/>
            <person name="de Vries R.P."/>
            <person name="Ferreira P."/>
            <person name="Findley K."/>
            <person name="Foster B."/>
            <person name="Gaskell J."/>
            <person name="Glotzer D."/>
            <person name="Gorecki P."/>
            <person name="Heitman J."/>
            <person name="Hesse C."/>
            <person name="Hori C."/>
            <person name="Igarashi K."/>
            <person name="Jurgens J.A."/>
            <person name="Kallen N."/>
            <person name="Kersten P."/>
            <person name="Kohler A."/>
            <person name="Kuees U."/>
            <person name="Kumar T.K.A."/>
            <person name="Kuo A."/>
            <person name="LaButti K."/>
            <person name="Larrondo L.F."/>
            <person name="Lindquist E."/>
            <person name="Ling A."/>
            <person name="Lombard V."/>
            <person name="Lucas S."/>
            <person name="Lundell T."/>
            <person name="Martin R."/>
            <person name="McLaughlin D.J."/>
            <person name="Morgenstern I."/>
            <person name="Morin E."/>
            <person name="Murat C."/>
            <person name="Nagy L.G."/>
            <person name="Nolan M."/>
            <person name="Ohm R.A."/>
            <person name="Patyshakuliyeva A."/>
            <person name="Rokas A."/>
            <person name="Ruiz-Duenas F.J."/>
            <person name="Sabat G."/>
            <person name="Salamov A."/>
            <person name="Samejima M."/>
            <person name="Schmutz J."/>
            <person name="Slot J.C."/>
            <person name="St John F."/>
            <person name="Stenlid J."/>
            <person name="Sun H."/>
            <person name="Sun S."/>
            <person name="Syed K."/>
            <person name="Tsang A."/>
            <person name="Wiebenga A."/>
            <person name="Young D."/>
            <person name="Pisabarro A."/>
            <person name="Eastwood D.C."/>
            <person name="Martin F."/>
            <person name="Cullen D."/>
            <person name="Grigoriev I.V."/>
            <person name="Hibbett D.S."/>
        </authorList>
    </citation>
    <scope>NUCLEOTIDE SEQUENCE [LARGE SCALE GENOMIC DNA]</scope>
    <source>
        <strain evidence="3 4">DJM-731 SS1</strain>
    </source>
</reference>
<dbReference type="GeneID" id="63685814"/>
<feature type="transmembrane region" description="Helical" evidence="2">
    <location>
        <begin position="99"/>
        <end position="119"/>
    </location>
</feature>
<keyword evidence="4" id="KW-1185">Reference proteome</keyword>
<feature type="region of interest" description="Disordered" evidence="1">
    <location>
        <begin position="20"/>
        <end position="72"/>
    </location>
</feature>